<protein>
    <submittedName>
        <fullName evidence="1">Uncharacterized protein</fullName>
    </submittedName>
</protein>
<gene>
    <name evidence="1" type="ORF">MarDSR_296</name>
</gene>
<evidence type="ECO:0000313" key="1">
    <source>
        <dbReference type="EMBL" id="WNL50335.1"/>
    </source>
</evidence>
<sequence length="395" mass="45283">MDAFLKGKEKGECLDLFKEKGSLFDIQRAREKRWKQSGCKNRFSFSYGIDIGDLSGDSLLKTEDGACFVRSDSEKLSHRIGLSVFGGKPISQKEVDDVFKLPNEKSLGRELANLGIRPASKIREIREFLNTVGRGLPVPWNILDEETGTTRDTLGSIVILLALEQERVIWIPNSQLFHTTPTGIFNYGGRGSISVNDREMFFPVTFRTQMKKIRKLPARIRHVVIPVLVYHGAHANVLVLDRKKRTLSFFEPHGLASRDTYFQGTTEFLKKFIEIFDLYGYKAEYGESTCPWFGPQTLEPQQEYKTGYCQTWTDLFVYCKVKFPELSDAEIHYALTHGLTPREVRDRVERFAAFAWSEGKKAAKNSKYYKEDPEKAFFFGTSGRAPLKPTERVYF</sequence>
<organism evidence="1">
    <name type="scientific">Marseillevirus sp</name>
    <dbReference type="NCBI Taxonomy" id="2809551"/>
    <lineage>
        <taxon>Viruses</taxon>
        <taxon>Varidnaviria</taxon>
        <taxon>Bamfordvirae</taxon>
        <taxon>Nucleocytoviricota</taxon>
        <taxon>Megaviricetes</taxon>
        <taxon>Pimascovirales</taxon>
        <taxon>Pimascovirales incertae sedis</taxon>
        <taxon>Marseilleviridae</taxon>
        <taxon>Marseillevirus</taxon>
    </lineage>
</organism>
<proteinExistence type="predicted"/>
<reference evidence="1" key="1">
    <citation type="submission" date="2023-07" db="EMBL/GenBank/DDBJ databases">
        <authorList>
            <person name="Xia Y."/>
        </authorList>
    </citation>
    <scope>NUCLEOTIDE SEQUENCE</scope>
    <source>
        <strain evidence="1">E</strain>
    </source>
</reference>
<dbReference type="EMBL" id="OR343189">
    <property type="protein sequence ID" value="WNL50335.1"/>
    <property type="molecule type" value="Genomic_DNA"/>
</dbReference>
<name>A0AA96EMS0_9VIRU</name>
<accession>A0AA96EMS0</accession>